<feature type="domain" description="ATP-grasp" evidence="5">
    <location>
        <begin position="106"/>
        <end position="294"/>
    </location>
</feature>
<dbReference type="AlphaFoldDB" id="G8QWW2"/>
<keyword evidence="3 4" id="KW-0067">ATP-binding</keyword>
<evidence type="ECO:0000313" key="6">
    <source>
        <dbReference type="EMBL" id="AEV29466.1"/>
    </source>
</evidence>
<sequence>MTKLAVIGAGVASIPFLKKAREKNVYTICVGEYSNSIGRDFCDEFLDISIFDVEEVVKELKAMSPDGIVASSESTTEVTAIIANSLQLPGNSIKKGFGCKNKYVMRQRVKPLLCVKQPQFALYENGKQYEFPIIVKAIDSCGKKGISIAQDEDDLNRAIQYAMKYSTDGNVLIEEYIEGGQEYSIECLVDNGKCFVIQLTEKETSGPPHFVELGHHQPAIMNDELRKRVEIASNEILYALGLTSGMAHLELKIVDSVIYFIEVGARAGGDRIADTLVGLSTDFDYYSAAIDIALRQFHYTAPTNIAHSGIYFLCKQTEWLVPLFRNAKGKNWCIECEVADYKLSEMLGNTDSSISGYLIYQANHRICLEDNDFANN</sequence>
<organism evidence="6 7">
    <name type="scientific">Sphaerochaeta pleomorpha (strain ATCC BAA-1885 / DSM 22778 / Grapes)</name>
    <dbReference type="NCBI Taxonomy" id="158190"/>
    <lineage>
        <taxon>Bacteria</taxon>
        <taxon>Pseudomonadati</taxon>
        <taxon>Spirochaetota</taxon>
        <taxon>Spirochaetia</taxon>
        <taxon>Spirochaetales</taxon>
        <taxon>Sphaerochaetaceae</taxon>
        <taxon>Sphaerochaeta</taxon>
    </lineage>
</organism>
<dbReference type="RefSeq" id="WP_014270309.1">
    <property type="nucleotide sequence ID" value="NC_016633.1"/>
</dbReference>
<keyword evidence="2 4" id="KW-0547">Nucleotide-binding</keyword>
<dbReference type="InterPro" id="IPR013815">
    <property type="entry name" value="ATP_grasp_subdomain_1"/>
</dbReference>
<proteinExistence type="predicted"/>
<dbReference type="GO" id="GO:0016874">
    <property type="term" value="F:ligase activity"/>
    <property type="evidence" value="ECO:0007669"/>
    <property type="project" value="UniProtKB-KW"/>
</dbReference>
<dbReference type="eggNOG" id="COG0458">
    <property type="taxonomic scope" value="Bacteria"/>
</dbReference>
<dbReference type="PROSITE" id="PS50975">
    <property type="entry name" value="ATP_GRASP"/>
    <property type="match status" value="1"/>
</dbReference>
<dbReference type="PANTHER" id="PTHR43585:SF2">
    <property type="entry name" value="ATP-GRASP ENZYME FSQD"/>
    <property type="match status" value="1"/>
</dbReference>
<keyword evidence="1" id="KW-0436">Ligase</keyword>
<dbReference type="GO" id="GO:0046872">
    <property type="term" value="F:metal ion binding"/>
    <property type="evidence" value="ECO:0007669"/>
    <property type="project" value="InterPro"/>
</dbReference>
<evidence type="ECO:0000256" key="1">
    <source>
        <dbReference type="ARBA" id="ARBA00022598"/>
    </source>
</evidence>
<dbReference type="HOGENOM" id="CLU_029016_5_0_12"/>
<dbReference type="SUPFAM" id="SSF56059">
    <property type="entry name" value="Glutathione synthetase ATP-binding domain-like"/>
    <property type="match status" value="1"/>
</dbReference>
<dbReference type="Gene3D" id="3.30.470.20">
    <property type="entry name" value="ATP-grasp fold, B domain"/>
    <property type="match status" value="1"/>
</dbReference>
<evidence type="ECO:0000259" key="5">
    <source>
        <dbReference type="PROSITE" id="PS50975"/>
    </source>
</evidence>
<evidence type="ECO:0000313" key="7">
    <source>
        <dbReference type="Proteomes" id="UP000005632"/>
    </source>
</evidence>
<reference evidence="6 7" key="1">
    <citation type="submission" date="2011-11" db="EMBL/GenBank/DDBJ databases">
        <title>Complete sequence of Spirochaeta sp. grapes.</title>
        <authorList>
            <consortium name="US DOE Joint Genome Institute"/>
            <person name="Lucas S."/>
            <person name="Han J."/>
            <person name="Lapidus A."/>
            <person name="Cheng J.-F."/>
            <person name="Goodwin L."/>
            <person name="Pitluck S."/>
            <person name="Peters L."/>
            <person name="Ovchinnikova G."/>
            <person name="Munk A.C."/>
            <person name="Detter J.C."/>
            <person name="Han C."/>
            <person name="Tapia R."/>
            <person name="Land M."/>
            <person name="Hauser L."/>
            <person name="Kyrpides N."/>
            <person name="Ivanova N."/>
            <person name="Pagani I."/>
            <person name="Ritalahtilisa K."/>
            <person name="Loeffler F."/>
            <person name="Woyke T."/>
        </authorList>
    </citation>
    <scope>NUCLEOTIDE SEQUENCE [LARGE SCALE GENOMIC DNA]</scope>
    <source>
        <strain evidence="7">ATCC BAA-1885 / DSM 22778 / Grapes</strain>
    </source>
</reference>
<dbReference type="InterPro" id="IPR011761">
    <property type="entry name" value="ATP-grasp"/>
</dbReference>
<dbReference type="Proteomes" id="UP000005632">
    <property type="component" value="Chromosome"/>
</dbReference>
<gene>
    <name evidence="6" type="ordered locus">SpiGrapes_1663</name>
</gene>
<dbReference type="GO" id="GO:0005524">
    <property type="term" value="F:ATP binding"/>
    <property type="evidence" value="ECO:0007669"/>
    <property type="project" value="UniProtKB-UniRule"/>
</dbReference>
<evidence type="ECO:0000256" key="3">
    <source>
        <dbReference type="ARBA" id="ARBA00022840"/>
    </source>
</evidence>
<dbReference type="Gene3D" id="3.30.1490.20">
    <property type="entry name" value="ATP-grasp fold, A domain"/>
    <property type="match status" value="1"/>
</dbReference>
<dbReference type="Pfam" id="PF13535">
    <property type="entry name" value="ATP-grasp_4"/>
    <property type="match status" value="1"/>
</dbReference>
<accession>G8QWW2</accession>
<dbReference type="InterPro" id="IPR052032">
    <property type="entry name" value="ATP-dep_AA_Ligase"/>
</dbReference>
<dbReference type="STRING" id="158190.SpiGrapes_1663"/>
<dbReference type="KEGG" id="sgp:SpiGrapes_1663"/>
<evidence type="ECO:0000256" key="4">
    <source>
        <dbReference type="PROSITE-ProRule" id="PRU00409"/>
    </source>
</evidence>
<name>G8QWW2_SPHPG</name>
<dbReference type="PANTHER" id="PTHR43585">
    <property type="entry name" value="FUMIPYRROLE BIOSYNTHESIS PROTEIN C"/>
    <property type="match status" value="1"/>
</dbReference>
<dbReference type="EMBL" id="CP003155">
    <property type="protein sequence ID" value="AEV29466.1"/>
    <property type="molecule type" value="Genomic_DNA"/>
</dbReference>
<evidence type="ECO:0000256" key="2">
    <source>
        <dbReference type="ARBA" id="ARBA00022741"/>
    </source>
</evidence>
<keyword evidence="7" id="KW-1185">Reference proteome</keyword>
<protein>
    <submittedName>
        <fullName evidence="6">Biotin carboxylase</fullName>
    </submittedName>
</protein>
<dbReference type="OrthoDB" id="9803907at2"/>
<dbReference type="Gene3D" id="3.40.50.20">
    <property type="match status" value="1"/>
</dbReference>